<proteinExistence type="predicted"/>
<dbReference type="EnsemblMetazoa" id="GAUT028565-RA">
    <property type="protein sequence ID" value="GAUT028565-PA"/>
    <property type="gene ID" value="GAUT028565"/>
</dbReference>
<evidence type="ECO:0000256" key="1">
    <source>
        <dbReference type="SAM" id="MobiDB-lite"/>
    </source>
</evidence>
<dbReference type="VEuPathDB" id="VectorBase:GAUT028565"/>
<evidence type="ECO:0000313" key="3">
    <source>
        <dbReference type="Proteomes" id="UP000078200"/>
    </source>
</evidence>
<dbReference type="Proteomes" id="UP000078200">
    <property type="component" value="Unassembled WGS sequence"/>
</dbReference>
<evidence type="ECO:0000313" key="2">
    <source>
        <dbReference type="EnsemblMetazoa" id="GAUT028565-PA"/>
    </source>
</evidence>
<reference evidence="2" key="1">
    <citation type="submission" date="2020-05" db="UniProtKB">
        <authorList>
            <consortium name="EnsemblMetazoa"/>
        </authorList>
    </citation>
    <scope>IDENTIFICATION</scope>
    <source>
        <strain evidence="2">TTRI</strain>
    </source>
</reference>
<keyword evidence="3" id="KW-1185">Reference proteome</keyword>
<organism evidence="2 3">
    <name type="scientific">Glossina austeni</name>
    <name type="common">Savannah tsetse fly</name>
    <dbReference type="NCBI Taxonomy" id="7395"/>
    <lineage>
        <taxon>Eukaryota</taxon>
        <taxon>Metazoa</taxon>
        <taxon>Ecdysozoa</taxon>
        <taxon>Arthropoda</taxon>
        <taxon>Hexapoda</taxon>
        <taxon>Insecta</taxon>
        <taxon>Pterygota</taxon>
        <taxon>Neoptera</taxon>
        <taxon>Endopterygota</taxon>
        <taxon>Diptera</taxon>
        <taxon>Brachycera</taxon>
        <taxon>Muscomorpha</taxon>
        <taxon>Hippoboscoidea</taxon>
        <taxon>Glossinidae</taxon>
        <taxon>Glossina</taxon>
    </lineage>
</organism>
<sequence>MYGLLAQPRFYICFVVLMSKYLTTRLNGGTEIHRAKKLDKYPTEACFINAGQFGFVTLFHKEAKKTWLKVCWKEKFIVTLYDKEKKDKSKLDNCVVALIKTVTHAHASISRTVWVESSSELYEKASLEKNKKNISKITGYRKSVLVCHRWWSEELYYLFDVSSTSANSSPDISQGTWPAPGPKSLGTFAGRH</sequence>
<name>A0A1A9V7R3_GLOAU</name>
<feature type="region of interest" description="Disordered" evidence="1">
    <location>
        <begin position="169"/>
        <end position="192"/>
    </location>
</feature>
<dbReference type="AlphaFoldDB" id="A0A1A9V7R3"/>
<protein>
    <submittedName>
        <fullName evidence="2">Uncharacterized protein</fullName>
    </submittedName>
</protein>
<accession>A0A1A9V7R3</accession>